<name>A0A212JAG3_9BACT</name>
<dbReference type="RefSeq" id="WP_225530104.1">
    <property type="nucleotide sequence ID" value="NZ_LT598928.1"/>
</dbReference>
<sequence length="163" mass="17832">MPQNFIRLVMRGLPLIVLTVLLAVQAQAAPLTTKYYSLDLPADWVVVNGPTKVQEAVQVVMGQKEHKSSALIIVGPANSGEAEQAARGNAKRLQGSTPVLRSNGQWEFTFEQKGVKGYGIVREDAQSKLLLMLVISGDARMANFVYSMRGPYRALMPQPPQLP</sequence>
<evidence type="ECO:0000313" key="2">
    <source>
        <dbReference type="EMBL" id="SBV96225.1"/>
    </source>
</evidence>
<keyword evidence="1" id="KW-0732">Signal</keyword>
<accession>A0A212JAG3</accession>
<evidence type="ECO:0000256" key="1">
    <source>
        <dbReference type="SAM" id="SignalP"/>
    </source>
</evidence>
<feature type="signal peptide" evidence="1">
    <location>
        <begin position="1"/>
        <end position="28"/>
    </location>
</feature>
<protein>
    <recommendedName>
        <fullName evidence="3">DUF4252 domain-containing protein</fullName>
    </recommendedName>
</protein>
<reference evidence="2" key="1">
    <citation type="submission" date="2016-04" db="EMBL/GenBank/DDBJ databases">
        <authorList>
            <person name="Evans L.H."/>
            <person name="Alamgir A."/>
            <person name="Owens N."/>
            <person name="Weber N.D."/>
            <person name="Virtaneva K."/>
            <person name="Barbian K."/>
            <person name="Babar A."/>
            <person name="Rosenke K."/>
        </authorList>
    </citation>
    <scope>NUCLEOTIDE SEQUENCE</scope>
    <source>
        <strain evidence="2">92-2</strain>
    </source>
</reference>
<organism evidence="2">
    <name type="scientific">uncultured Desulfovibrio sp</name>
    <dbReference type="NCBI Taxonomy" id="167968"/>
    <lineage>
        <taxon>Bacteria</taxon>
        <taxon>Pseudomonadati</taxon>
        <taxon>Thermodesulfobacteriota</taxon>
        <taxon>Desulfovibrionia</taxon>
        <taxon>Desulfovibrionales</taxon>
        <taxon>Desulfovibrionaceae</taxon>
        <taxon>Desulfovibrio</taxon>
        <taxon>environmental samples</taxon>
    </lineage>
</organism>
<proteinExistence type="predicted"/>
<feature type="chain" id="PRO_5013392800" description="DUF4252 domain-containing protein" evidence="1">
    <location>
        <begin position="29"/>
        <end position="163"/>
    </location>
</feature>
<gene>
    <name evidence="2" type="ORF">KM92DES2_10765</name>
</gene>
<dbReference type="EMBL" id="FLUP01000001">
    <property type="protein sequence ID" value="SBV96225.1"/>
    <property type="molecule type" value="Genomic_DNA"/>
</dbReference>
<dbReference type="AlphaFoldDB" id="A0A212JAG3"/>
<evidence type="ECO:0008006" key="3">
    <source>
        <dbReference type="Google" id="ProtNLM"/>
    </source>
</evidence>